<protein>
    <recommendedName>
        <fullName evidence="4">Colicin import membrane protein</fullName>
    </recommendedName>
</protein>
<evidence type="ECO:0008006" key="4">
    <source>
        <dbReference type="Google" id="ProtNLM"/>
    </source>
</evidence>
<evidence type="ECO:0000313" key="2">
    <source>
        <dbReference type="EMBL" id="GAA1863784.1"/>
    </source>
</evidence>
<dbReference type="RefSeq" id="WP_344102665.1">
    <property type="nucleotide sequence ID" value="NZ_BAAANL010000004.1"/>
</dbReference>
<keyword evidence="3" id="KW-1185">Reference proteome</keyword>
<name>A0ABN2ND01_9MICO</name>
<evidence type="ECO:0000256" key="1">
    <source>
        <dbReference type="SAM" id="Coils"/>
    </source>
</evidence>
<reference evidence="2 3" key="1">
    <citation type="journal article" date="2019" name="Int. J. Syst. Evol. Microbiol.">
        <title>The Global Catalogue of Microorganisms (GCM) 10K type strain sequencing project: providing services to taxonomists for standard genome sequencing and annotation.</title>
        <authorList>
            <consortium name="The Broad Institute Genomics Platform"/>
            <consortium name="The Broad Institute Genome Sequencing Center for Infectious Disease"/>
            <person name="Wu L."/>
            <person name="Ma J."/>
        </authorList>
    </citation>
    <scope>NUCLEOTIDE SEQUENCE [LARGE SCALE GENOMIC DNA]</scope>
    <source>
        <strain evidence="2 3">JCM 14326</strain>
    </source>
</reference>
<keyword evidence="1" id="KW-0175">Coiled coil</keyword>
<evidence type="ECO:0000313" key="3">
    <source>
        <dbReference type="Proteomes" id="UP001501094"/>
    </source>
</evidence>
<sequence length="137" mass="15175">MSNTARLKAKYESLFKQAAGLCSEFSRLVLEDLAKANQKEADAKATADRARTEADKARAAAKLAEATKTADQVHARAWNLAAKGLNQAARKAYEAGNDWRRAEHDATGRLVSPLHIHVEISHDRITVDDLVTIRRKR</sequence>
<dbReference type="Proteomes" id="UP001501094">
    <property type="component" value="Unassembled WGS sequence"/>
</dbReference>
<dbReference type="EMBL" id="BAAANL010000004">
    <property type="protein sequence ID" value="GAA1863784.1"/>
    <property type="molecule type" value="Genomic_DNA"/>
</dbReference>
<comment type="caution">
    <text evidence="2">The sequence shown here is derived from an EMBL/GenBank/DDBJ whole genome shotgun (WGS) entry which is preliminary data.</text>
</comment>
<feature type="coiled-coil region" evidence="1">
    <location>
        <begin position="33"/>
        <end position="69"/>
    </location>
</feature>
<organism evidence="2 3">
    <name type="scientific">Myceligenerans crystallogenes</name>
    <dbReference type="NCBI Taxonomy" id="316335"/>
    <lineage>
        <taxon>Bacteria</taxon>
        <taxon>Bacillati</taxon>
        <taxon>Actinomycetota</taxon>
        <taxon>Actinomycetes</taxon>
        <taxon>Micrococcales</taxon>
        <taxon>Promicromonosporaceae</taxon>
        <taxon>Myceligenerans</taxon>
    </lineage>
</organism>
<gene>
    <name evidence="2" type="ORF">GCM10009751_22220</name>
</gene>
<proteinExistence type="predicted"/>
<accession>A0ABN2ND01</accession>